<accession>A0ABP7SDH2</accession>
<organism evidence="4 5">
    <name type="scientific">Sphingomonas humi</name>
    <dbReference type="NCBI Taxonomy" id="335630"/>
    <lineage>
        <taxon>Bacteria</taxon>
        <taxon>Pseudomonadati</taxon>
        <taxon>Pseudomonadota</taxon>
        <taxon>Alphaproteobacteria</taxon>
        <taxon>Sphingomonadales</taxon>
        <taxon>Sphingomonadaceae</taxon>
        <taxon>Sphingomonas</taxon>
    </lineage>
</organism>
<protein>
    <submittedName>
        <fullName evidence="4">DegT/DnrJ/EryC1/StrS family aminotransferase</fullName>
    </submittedName>
</protein>
<dbReference type="Pfam" id="PF01041">
    <property type="entry name" value="DegT_DnrJ_EryC1"/>
    <property type="match status" value="1"/>
</dbReference>
<evidence type="ECO:0000256" key="1">
    <source>
        <dbReference type="ARBA" id="ARBA00022898"/>
    </source>
</evidence>
<dbReference type="InterPro" id="IPR000653">
    <property type="entry name" value="DegT/StrS_aminotransferase"/>
</dbReference>
<evidence type="ECO:0000313" key="4">
    <source>
        <dbReference type="EMBL" id="GAA4010220.1"/>
    </source>
</evidence>
<dbReference type="PIRSF" id="PIRSF000390">
    <property type="entry name" value="PLP_StrS"/>
    <property type="match status" value="1"/>
</dbReference>
<evidence type="ECO:0000313" key="5">
    <source>
        <dbReference type="Proteomes" id="UP001501310"/>
    </source>
</evidence>
<sequence>MKVPFLDLGEAYRALKDDIDAAVARALASGWYVGGPELTAFEQAYGGSVGARHCVGVANGLDGLHLALRALGIGPGDEVITASNGYIATVLAISMAGATPVLVEPDPLTHNLDPARVTDAITSRTKAILPTHLYGLPADLDPLLEVGRQHGLKLIEDAAQAHGARYKGKPVGAHGDAVCWSFYPSKNLGALGDAGAVTTDDPELADRIRTLGNYGSHQRYVNEVRGVNSRLDPLQAAVLGVKLAHLEEWNARRQETAAYYLEALADCDLVLPTVPEWADPAWHLFVVRSARRDALQASLAEAGVQTLIHYPIPPHRQEAYADLGLGAGAFPIAEQLAGEVLSLPIGPHLIREQAEQVVSAVRKAAA</sequence>
<dbReference type="Proteomes" id="UP001501310">
    <property type="component" value="Unassembled WGS sequence"/>
</dbReference>
<dbReference type="InterPro" id="IPR015424">
    <property type="entry name" value="PyrdxlP-dep_Trfase"/>
</dbReference>
<comment type="similarity">
    <text evidence="2 3">Belongs to the DegT/DnrJ/EryC1 family.</text>
</comment>
<gene>
    <name evidence="4" type="ORF">GCM10022211_25740</name>
</gene>
<dbReference type="SUPFAM" id="SSF53383">
    <property type="entry name" value="PLP-dependent transferases"/>
    <property type="match status" value="1"/>
</dbReference>
<dbReference type="Gene3D" id="3.40.640.10">
    <property type="entry name" value="Type I PLP-dependent aspartate aminotransferase-like (Major domain)"/>
    <property type="match status" value="1"/>
</dbReference>
<dbReference type="PANTHER" id="PTHR30244:SF36">
    <property type="entry name" value="3-OXO-GLUCOSE-6-PHOSPHATE:GLUTAMATE AMINOTRANSFERASE"/>
    <property type="match status" value="1"/>
</dbReference>
<comment type="caution">
    <text evidence="4">The sequence shown here is derived from an EMBL/GenBank/DDBJ whole genome shotgun (WGS) entry which is preliminary data.</text>
</comment>
<proteinExistence type="inferred from homology"/>
<keyword evidence="1 3" id="KW-0663">Pyridoxal phosphate</keyword>
<keyword evidence="4" id="KW-0032">Aminotransferase</keyword>
<evidence type="ECO:0000256" key="3">
    <source>
        <dbReference type="RuleBase" id="RU004508"/>
    </source>
</evidence>
<dbReference type="CDD" id="cd00616">
    <property type="entry name" value="AHBA_syn"/>
    <property type="match status" value="1"/>
</dbReference>
<dbReference type="PANTHER" id="PTHR30244">
    <property type="entry name" value="TRANSAMINASE"/>
    <property type="match status" value="1"/>
</dbReference>
<dbReference type="RefSeq" id="WP_344710960.1">
    <property type="nucleotide sequence ID" value="NZ_BAAAZD010000002.1"/>
</dbReference>
<dbReference type="Gene3D" id="3.90.1150.10">
    <property type="entry name" value="Aspartate Aminotransferase, domain 1"/>
    <property type="match status" value="1"/>
</dbReference>
<dbReference type="EMBL" id="BAAAZD010000002">
    <property type="protein sequence ID" value="GAA4010220.1"/>
    <property type="molecule type" value="Genomic_DNA"/>
</dbReference>
<evidence type="ECO:0000256" key="2">
    <source>
        <dbReference type="ARBA" id="ARBA00037999"/>
    </source>
</evidence>
<reference evidence="5" key="1">
    <citation type="journal article" date="2019" name="Int. J. Syst. Evol. Microbiol.">
        <title>The Global Catalogue of Microorganisms (GCM) 10K type strain sequencing project: providing services to taxonomists for standard genome sequencing and annotation.</title>
        <authorList>
            <consortium name="The Broad Institute Genomics Platform"/>
            <consortium name="The Broad Institute Genome Sequencing Center for Infectious Disease"/>
            <person name="Wu L."/>
            <person name="Ma J."/>
        </authorList>
    </citation>
    <scope>NUCLEOTIDE SEQUENCE [LARGE SCALE GENOMIC DNA]</scope>
    <source>
        <strain evidence="5">JCM 16603</strain>
    </source>
</reference>
<keyword evidence="4" id="KW-0808">Transferase</keyword>
<dbReference type="InterPro" id="IPR015421">
    <property type="entry name" value="PyrdxlP-dep_Trfase_major"/>
</dbReference>
<dbReference type="GO" id="GO:0008483">
    <property type="term" value="F:transaminase activity"/>
    <property type="evidence" value="ECO:0007669"/>
    <property type="project" value="UniProtKB-KW"/>
</dbReference>
<dbReference type="InterPro" id="IPR015422">
    <property type="entry name" value="PyrdxlP-dep_Trfase_small"/>
</dbReference>
<keyword evidence="5" id="KW-1185">Reference proteome</keyword>
<name>A0ABP7SDH2_9SPHN</name>